<dbReference type="InterPro" id="IPR022882">
    <property type="entry name" value="tRNA_adenine-N6_MeTrfase"/>
</dbReference>
<evidence type="ECO:0000256" key="2">
    <source>
        <dbReference type="ARBA" id="ARBA00022603"/>
    </source>
</evidence>
<dbReference type="Proteomes" id="UP000236738">
    <property type="component" value="Unassembled WGS sequence"/>
</dbReference>
<name>A0A1H5UTP8_9FLAO</name>
<dbReference type="InterPro" id="IPR002052">
    <property type="entry name" value="DNA_methylase_N6_adenine_CS"/>
</dbReference>
<keyword evidence="2 6" id="KW-0489">Methyltransferase</keyword>
<dbReference type="InterPro" id="IPR050210">
    <property type="entry name" value="tRNA_Adenine-N(6)_MTase"/>
</dbReference>
<evidence type="ECO:0000256" key="3">
    <source>
        <dbReference type="ARBA" id="ARBA00022679"/>
    </source>
</evidence>
<accession>A0A1H5UTP8</accession>
<evidence type="ECO:0000256" key="6">
    <source>
        <dbReference type="HAMAP-Rule" id="MF_01872"/>
    </source>
</evidence>
<evidence type="ECO:0000313" key="8">
    <source>
        <dbReference type="EMBL" id="SEF77587.1"/>
    </source>
</evidence>
<gene>
    <name evidence="8" type="ORF">SAMN05421847_0887</name>
</gene>
<dbReference type="Pfam" id="PF05175">
    <property type="entry name" value="MTS"/>
    <property type="match status" value="1"/>
</dbReference>
<keyword evidence="3 6" id="KW-0808">Transferase</keyword>
<comment type="function">
    <text evidence="6">Specifically methylates the adenine in position 37 of tRNA(1)(Val) (anticodon cmo5UAC).</text>
</comment>
<dbReference type="EC" id="2.1.1.223" evidence="6"/>
<dbReference type="EMBL" id="FNUS01000001">
    <property type="protein sequence ID" value="SEF77587.1"/>
    <property type="molecule type" value="Genomic_DNA"/>
</dbReference>
<reference evidence="9" key="1">
    <citation type="submission" date="2016-10" db="EMBL/GenBank/DDBJ databases">
        <authorList>
            <person name="Varghese N."/>
            <person name="Submissions S."/>
        </authorList>
    </citation>
    <scope>NUCLEOTIDE SEQUENCE [LARGE SCALE GENOMIC DNA]</scope>
    <source>
        <strain evidence="9">DSM 21580</strain>
    </source>
</reference>
<dbReference type="Gene3D" id="3.40.50.150">
    <property type="entry name" value="Vaccinia Virus protein VP39"/>
    <property type="match status" value="1"/>
</dbReference>
<keyword evidence="1 6" id="KW-0963">Cytoplasm</keyword>
<comment type="similarity">
    <text evidence="6">Belongs to the methyltransferase superfamily. tRNA (adenine-N(6)-)-methyltransferase family.</text>
</comment>
<evidence type="ECO:0000256" key="1">
    <source>
        <dbReference type="ARBA" id="ARBA00022490"/>
    </source>
</evidence>
<dbReference type="PANTHER" id="PTHR47739:SF1">
    <property type="entry name" value="TRNA1(VAL) (ADENINE(37)-N6)-METHYLTRANSFERASE"/>
    <property type="match status" value="1"/>
</dbReference>
<dbReference type="RefSeq" id="WP_103912862.1">
    <property type="nucleotide sequence ID" value="NZ_FNUS01000001.1"/>
</dbReference>
<comment type="subcellular location">
    <subcellularLocation>
        <location evidence="6">Cytoplasm</location>
    </subcellularLocation>
</comment>
<proteinExistence type="inferred from homology"/>
<evidence type="ECO:0000256" key="4">
    <source>
        <dbReference type="ARBA" id="ARBA00022691"/>
    </source>
</evidence>
<dbReference type="GO" id="GO:0003676">
    <property type="term" value="F:nucleic acid binding"/>
    <property type="evidence" value="ECO:0007669"/>
    <property type="project" value="InterPro"/>
</dbReference>
<comment type="catalytic activity">
    <reaction evidence="6">
        <text>adenosine(37) in tRNA1(Val) + S-adenosyl-L-methionine = N(6)-methyladenosine(37) in tRNA1(Val) + S-adenosyl-L-homocysteine + H(+)</text>
        <dbReference type="Rhea" id="RHEA:43160"/>
        <dbReference type="Rhea" id="RHEA-COMP:10369"/>
        <dbReference type="Rhea" id="RHEA-COMP:10370"/>
        <dbReference type="ChEBI" id="CHEBI:15378"/>
        <dbReference type="ChEBI" id="CHEBI:57856"/>
        <dbReference type="ChEBI" id="CHEBI:59789"/>
        <dbReference type="ChEBI" id="CHEBI:74411"/>
        <dbReference type="ChEBI" id="CHEBI:74449"/>
        <dbReference type="EC" id="2.1.1.223"/>
    </reaction>
</comment>
<dbReference type="PANTHER" id="PTHR47739">
    <property type="entry name" value="TRNA1(VAL) (ADENINE(37)-N6)-METHYLTRANSFERASE"/>
    <property type="match status" value="1"/>
</dbReference>
<dbReference type="CDD" id="cd02440">
    <property type="entry name" value="AdoMet_MTases"/>
    <property type="match status" value="1"/>
</dbReference>
<evidence type="ECO:0000256" key="5">
    <source>
        <dbReference type="ARBA" id="ARBA00022694"/>
    </source>
</evidence>
<evidence type="ECO:0000259" key="7">
    <source>
        <dbReference type="Pfam" id="PF05175"/>
    </source>
</evidence>
<evidence type="ECO:0000313" key="9">
    <source>
        <dbReference type="Proteomes" id="UP000236738"/>
    </source>
</evidence>
<dbReference type="OrthoDB" id="5383291at2"/>
<dbReference type="GO" id="GO:0016430">
    <property type="term" value="F:tRNA (adenine-N6)-methyltransferase activity"/>
    <property type="evidence" value="ECO:0007669"/>
    <property type="project" value="UniProtKB-UniRule"/>
</dbReference>
<keyword evidence="9" id="KW-1185">Reference proteome</keyword>
<dbReference type="PROSITE" id="PS00092">
    <property type="entry name" value="N6_MTASE"/>
    <property type="match status" value="1"/>
</dbReference>
<feature type="domain" description="Methyltransferase small" evidence="7">
    <location>
        <begin position="24"/>
        <end position="155"/>
    </location>
</feature>
<dbReference type="HAMAP" id="MF_01872">
    <property type="entry name" value="tRNA_methyltr_YfiC"/>
    <property type="match status" value="1"/>
</dbReference>
<keyword evidence="4 6" id="KW-0949">S-adenosyl-L-methionine</keyword>
<dbReference type="AlphaFoldDB" id="A0A1H5UTP8"/>
<protein>
    <recommendedName>
        <fullName evidence="6">tRNA1(Val) (adenine(37)-N6)-methyltransferase</fullName>
        <ecNumber evidence="6">2.1.1.223</ecNumber>
    </recommendedName>
    <alternativeName>
        <fullName evidence="6">tRNA m6A37 methyltransferase</fullName>
    </alternativeName>
</protein>
<organism evidence="8 9">
    <name type="scientific">Halpernia humi</name>
    <dbReference type="NCBI Taxonomy" id="493375"/>
    <lineage>
        <taxon>Bacteria</taxon>
        <taxon>Pseudomonadati</taxon>
        <taxon>Bacteroidota</taxon>
        <taxon>Flavobacteriia</taxon>
        <taxon>Flavobacteriales</taxon>
        <taxon>Weeksellaceae</taxon>
        <taxon>Chryseobacterium group</taxon>
        <taxon>Halpernia</taxon>
    </lineage>
</organism>
<dbReference type="GO" id="GO:0005737">
    <property type="term" value="C:cytoplasm"/>
    <property type="evidence" value="ECO:0007669"/>
    <property type="project" value="UniProtKB-SubCell"/>
</dbReference>
<dbReference type="InterPro" id="IPR007848">
    <property type="entry name" value="Small_mtfrase_dom"/>
</dbReference>
<dbReference type="GO" id="GO:0032259">
    <property type="term" value="P:methylation"/>
    <property type="evidence" value="ECO:0007669"/>
    <property type="project" value="UniProtKB-KW"/>
</dbReference>
<dbReference type="GO" id="GO:0008033">
    <property type="term" value="P:tRNA processing"/>
    <property type="evidence" value="ECO:0007669"/>
    <property type="project" value="UniProtKB-UniRule"/>
</dbReference>
<dbReference type="InterPro" id="IPR029063">
    <property type="entry name" value="SAM-dependent_MTases_sf"/>
</dbReference>
<dbReference type="SUPFAM" id="SSF53335">
    <property type="entry name" value="S-adenosyl-L-methionine-dependent methyltransferases"/>
    <property type="match status" value="1"/>
</dbReference>
<sequence>MKDFHFKEFSVAQNEDVFRVGTDAVLLGALSSVEKSKRILEVGSGSGIISLMLAQRNKSASILAIDIDENAARLSQFNFENSPFSAKISAKNIDFKALSASNKFDLIICNPPYFEVNTQSEKDAVARQKIHLNFSELISNAAFHLEEKGLFSVIIPVESGEDFEKLAKDFSLYLDRKIIIFGRENLKPKRVILEFTKEKTSPEISEFIIEKSPRKFSDAYLEITKDFHVFK</sequence>
<keyword evidence="5 6" id="KW-0819">tRNA processing</keyword>